<accession>A0A6V8H387</accession>
<dbReference type="CDD" id="cd09817">
    <property type="entry name" value="linoleate_diol_synthase_like"/>
    <property type="match status" value="1"/>
</dbReference>
<dbReference type="Gene3D" id="1.10.640.10">
    <property type="entry name" value="Haem peroxidase domain superfamily, animal type"/>
    <property type="match status" value="1"/>
</dbReference>
<keyword evidence="8" id="KW-1185">Reference proteome</keyword>
<dbReference type="InterPro" id="IPR037120">
    <property type="entry name" value="Haem_peroxidase_sf_animal"/>
</dbReference>
<dbReference type="GO" id="GO:0046872">
    <property type="term" value="F:metal ion binding"/>
    <property type="evidence" value="ECO:0007669"/>
    <property type="project" value="UniProtKB-KW"/>
</dbReference>
<evidence type="ECO:0000256" key="3">
    <source>
        <dbReference type="ARBA" id="ARBA00022964"/>
    </source>
</evidence>
<keyword evidence="4" id="KW-0560">Oxidoreductase</keyword>
<feature type="binding site" description="axial binding residue" evidence="6">
    <location>
        <position position="424"/>
    </location>
    <ligand>
        <name>heme b</name>
        <dbReference type="ChEBI" id="CHEBI:60344"/>
    </ligand>
    <ligandPart>
        <name>Fe</name>
        <dbReference type="ChEBI" id="CHEBI:18248"/>
    </ligandPart>
</feature>
<dbReference type="AlphaFoldDB" id="A0A6V8H387"/>
<reference evidence="8" key="1">
    <citation type="journal article" date="2015" name="Genome Announc.">
        <title>Draft genome sequence of Talaromyces cellulolyticus strain Y-94, a source of lignocellulosic biomass-degrading enzymes.</title>
        <authorList>
            <person name="Fujii T."/>
            <person name="Koike H."/>
            <person name="Sawayama S."/>
            <person name="Yano S."/>
            <person name="Inoue H."/>
        </authorList>
    </citation>
    <scope>NUCLEOTIDE SEQUENCE [LARGE SCALE GENOMIC DNA]</scope>
    <source>
        <strain evidence="8">Y-94</strain>
    </source>
</reference>
<dbReference type="GO" id="GO:0006631">
    <property type="term" value="P:fatty acid metabolic process"/>
    <property type="evidence" value="ECO:0007669"/>
    <property type="project" value="UniProtKB-ARBA"/>
</dbReference>
<evidence type="ECO:0000313" key="7">
    <source>
        <dbReference type="EMBL" id="GAM35119.1"/>
    </source>
</evidence>
<dbReference type="GO" id="GO:0006979">
    <property type="term" value="P:response to oxidative stress"/>
    <property type="evidence" value="ECO:0007669"/>
    <property type="project" value="InterPro"/>
</dbReference>
<dbReference type="PANTHER" id="PTHR11903:SF37">
    <property type="entry name" value="PSI-PRODUCING OXYGENASE A"/>
    <property type="match status" value="1"/>
</dbReference>
<comment type="caution">
    <text evidence="7">The sequence shown here is derived from an EMBL/GenBank/DDBJ whole genome shotgun (WGS) entry which is preliminary data.</text>
</comment>
<name>A0A6V8H387_TALPI</name>
<dbReference type="SUPFAM" id="SSF48113">
    <property type="entry name" value="Heme-dependent peroxidases"/>
    <property type="match status" value="1"/>
</dbReference>
<keyword evidence="3" id="KW-0223">Dioxygenase</keyword>
<evidence type="ECO:0000313" key="8">
    <source>
        <dbReference type="Proteomes" id="UP000053095"/>
    </source>
</evidence>
<dbReference type="GO" id="GO:0020037">
    <property type="term" value="F:heme binding"/>
    <property type="evidence" value="ECO:0007669"/>
    <property type="project" value="InterPro"/>
</dbReference>
<evidence type="ECO:0008006" key="9">
    <source>
        <dbReference type="Google" id="ProtNLM"/>
    </source>
</evidence>
<dbReference type="GO" id="GO:0051213">
    <property type="term" value="F:dioxygenase activity"/>
    <property type="evidence" value="ECO:0007669"/>
    <property type="project" value="UniProtKB-KW"/>
</dbReference>
<evidence type="ECO:0000256" key="2">
    <source>
        <dbReference type="ARBA" id="ARBA00022723"/>
    </source>
</evidence>
<evidence type="ECO:0000256" key="4">
    <source>
        <dbReference type="ARBA" id="ARBA00023002"/>
    </source>
</evidence>
<organism evidence="7 8">
    <name type="scientific">Talaromyces pinophilus</name>
    <name type="common">Penicillium pinophilum</name>
    <dbReference type="NCBI Taxonomy" id="128442"/>
    <lineage>
        <taxon>Eukaryota</taxon>
        <taxon>Fungi</taxon>
        <taxon>Dikarya</taxon>
        <taxon>Ascomycota</taxon>
        <taxon>Pezizomycotina</taxon>
        <taxon>Eurotiomycetes</taxon>
        <taxon>Eurotiomycetidae</taxon>
        <taxon>Eurotiales</taxon>
        <taxon>Trichocomaceae</taxon>
        <taxon>Talaromyces</taxon>
        <taxon>Talaromyces sect. Talaromyces</taxon>
    </lineage>
</organism>
<dbReference type="Proteomes" id="UP000053095">
    <property type="component" value="Unassembled WGS sequence"/>
</dbReference>
<keyword evidence="2 6" id="KW-0479">Metal-binding</keyword>
<evidence type="ECO:0000256" key="1">
    <source>
        <dbReference type="ARBA" id="ARBA00022617"/>
    </source>
</evidence>
<dbReference type="InterPro" id="IPR019791">
    <property type="entry name" value="Haem_peroxidase_animal"/>
</dbReference>
<dbReference type="GO" id="GO:0004601">
    <property type="term" value="F:peroxidase activity"/>
    <property type="evidence" value="ECO:0007669"/>
    <property type="project" value="InterPro"/>
</dbReference>
<dbReference type="PANTHER" id="PTHR11903">
    <property type="entry name" value="PROSTAGLANDIN G/H SYNTHASE"/>
    <property type="match status" value="1"/>
</dbReference>
<dbReference type="EMBL" id="DF933811">
    <property type="protein sequence ID" value="GAM35119.1"/>
    <property type="molecule type" value="Genomic_DNA"/>
</dbReference>
<evidence type="ECO:0000256" key="6">
    <source>
        <dbReference type="PIRSR" id="PIRSR619791-2"/>
    </source>
</evidence>
<dbReference type="PRINTS" id="PR00457">
    <property type="entry name" value="ANPEROXIDASE"/>
</dbReference>
<dbReference type="PROSITE" id="PS50292">
    <property type="entry name" value="PEROXIDASE_3"/>
    <property type="match status" value="1"/>
</dbReference>
<proteinExistence type="predicted"/>
<dbReference type="Pfam" id="PF03098">
    <property type="entry name" value="An_peroxidase"/>
    <property type="match status" value="1"/>
</dbReference>
<protein>
    <recommendedName>
        <fullName evidence="9">Heme peroxidase</fullName>
    </recommendedName>
</protein>
<dbReference type="InterPro" id="IPR010255">
    <property type="entry name" value="Haem_peroxidase_sf"/>
</dbReference>
<sequence length="700" mass="78427">MTPLLPNIVRSSLQELRDMIKCSVGGDATEESDSTLHGLLNRFNSILALGGGDNTTNAVKRESSAPWSTLLTDIFDFLEKNISLLSDEKSQALRIHEDIGILIDIAHTKALKEGINDKSYLMERIIKLAASLPDGSETRNAITGILVKGLWDSLQHPPLSYLGDEYVYRTADGSNNNVMYPKLGMAGSSYAKSVRSLTRERTYPDPSEVFDKLLARRGLPKEHPNKISSMLFYLAIIIIHDLFRTGNDTDNQTPNFNISSTSSYLDLSPLYGNNDQEQHAVRTMKDGMLKPDTFSEYRILGFPPGVSALLISFNRFHNYVAENLKQINEGGRFCLNPSLSKDTAEKVVDNALFNTARLITCGLYVNIILSDYVKTILNMNYSPDTSWVLDPRGSYSDVFKNNTEFPMGTGNQVSAEFNLIYRWHGNLSVKDEAWTQDFMQDLFPGQDFTKLPLLEFLRRLGKWKDRALAQKPETRTFGNLKRNSSGTFDTKELVSLIAQSTQDVSAAFGANQVPEALKPIIILGMSQARSWHVGTLNELRKFMGLAPHKSFADINSDTEVQEAMKALYKDPDHVELYPGVIFEESKKPVYPGSGLCAGFTITRAILSDAVTLVRGDRFYTLDWTPAHMTEWGYNLIQPDKPQDKLARGGKIHHLLDVAFPNFYGEKSVWKLFPFTNPDEIKRIFDGQGVAGQYDFSSPLS</sequence>
<dbReference type="InterPro" id="IPR034812">
    <property type="entry name" value="Ppo-like_N"/>
</dbReference>
<keyword evidence="1 6" id="KW-0349">Heme</keyword>
<keyword evidence="5 6" id="KW-0408">Iron</keyword>
<gene>
    <name evidence="7" type="ORF">TCE0_015f03177</name>
</gene>
<dbReference type="InterPro" id="IPR050783">
    <property type="entry name" value="Oxylipin_biosynth_metab"/>
</dbReference>
<evidence type="ECO:0000256" key="5">
    <source>
        <dbReference type="ARBA" id="ARBA00023004"/>
    </source>
</evidence>